<evidence type="ECO:0000256" key="8">
    <source>
        <dbReference type="ARBA" id="ARBA00023237"/>
    </source>
</evidence>
<keyword evidence="6" id="KW-0677">Repeat</keyword>
<dbReference type="InterPro" id="IPR011050">
    <property type="entry name" value="Pectin_lyase_fold/virulence"/>
</dbReference>
<evidence type="ECO:0000256" key="7">
    <source>
        <dbReference type="ARBA" id="ARBA00023136"/>
    </source>
</evidence>
<keyword evidence="7" id="KW-0472">Membrane</keyword>
<dbReference type="Pfam" id="PF23237">
    <property type="entry name" value="HYR_4C"/>
    <property type="match status" value="2"/>
</dbReference>
<dbReference type="InterPro" id="IPR012334">
    <property type="entry name" value="Pectin_lyas_fold"/>
</dbReference>
<proteinExistence type="predicted"/>
<accession>A0A7W6EQ72</accession>
<dbReference type="EMBL" id="JACIBY010000004">
    <property type="protein sequence ID" value="MBB3838365.1"/>
    <property type="molecule type" value="Genomic_DNA"/>
</dbReference>
<comment type="caution">
    <text evidence="15">The sequence shown here is derived from an EMBL/GenBank/DDBJ whole genome shotgun (WGS) entry which is preliminary data.</text>
</comment>
<dbReference type="GO" id="GO:0005576">
    <property type="term" value="C:extracellular region"/>
    <property type="evidence" value="ECO:0007669"/>
    <property type="project" value="UniProtKB-SubCell"/>
</dbReference>
<evidence type="ECO:0000256" key="3">
    <source>
        <dbReference type="ARBA" id="ARBA00004613"/>
    </source>
</evidence>
<dbReference type="InterPro" id="IPR057078">
    <property type="entry name" value="HYR-4C"/>
</dbReference>
<sequence length="3791" mass="386758">MKQTLQLFLLMLCGVLCLRSQAQTCPGEVLNISAPDPSTSGTKQSWQVPAGGIYKVRITARGAAGGSKLLSLAKEAGKGALMSGDFFVASGQVLEAIAGARGQSANQAGGGGGGSGVQIQSSGLVLVLAGGGGGAGADFSSGAGGGAPITNSGTNGGSASNGGGGGGGLGGNGQNGTSSLAGGGGYDGIGGSAPMNSSDVGFGGGGFGAGGSGGSSGGGGGGGYSGGNAGTSSGSGGSGGGSYNIGTNQSNFLNTNANALNGQVIIQCLGTAAFSAIVTPTLPNCGSNQGSINIDLTGDLNGFSNDVVEYAIVSGTSFSGNPTFTSIAAEPFDVTTGTGTTPGTYTVRIRLKYNPDLFTDQTYTLDASGPMLYVKANATGANNGRSWANAFTDLEAALNAARANPSCVSQIWVAAGTYQPAVNASFSMLPGVAILGGFPNTGNPTLAERNWSANPTILRGNGNRVINNFQNGLTNTAILDGFTVTGGGVPTGDSGAGIFNSGVSPQYRNCIISGNTSDGNGGGMSINGSSPTLINCVFIGNTAPQGGGLHIAFNGTTSPTITNCSFSGNKASLKGGGVYCGASPIFNNCLVWGNEGEFYDNPGISLRPTITNTVIKGQNLGAGIFNGSIDPLFVSQPTVGLGTAGDLRLQSCSPAINAGDPATTSATVGSLDLGGNSRFYNNGRIDIGAYEYQSTYDVCACISNNGIVYVNASASGGNSGRSWANAYTDLEAALNAARANPSCVSQIWVAAGTYKPTADASGNTSPADARMKSFVMVNGVAIYGGFNGTETQLTARNWRSNPTILSGNIGDTGIDTDNSYRVINNNFTSGSPLGNTAILDGVIVEKGYATGDFPFNLGGGMWNAYASPKVQNCVFRNNYAESGGAMFNDNSSSNITNCLFFNNTATTAGSALSNGGGTNQAKVVNCTFYGNTGSTITINNQSSAAITNCIVWGNGGGISGGTVTYSNVQGGVSGTGNVNSDPRFENAVGGDFRLQQCSPAIDAGTATNVPITDFEGNNRVDAVTVGGVVDMGAYEYQGTYDICSACANTTGVIVYVNASASGNNSGRSWADAFTDLQSALTLARNYPSCVTQIWVAAGTYQPAVNASFSMLPGVAILGGFPTTGNPTLTDRNWSANPTILRGNGSRVINNNENGLTNTAILDGFTVTGGTLTGSGAGIYNILVSPQYRNCIISGNTSDGNGGGMSIVGSSPTLINCVFIGNTAQKGGGLHIVYIVYNRFTSPIITNCSFSGNKALQNGGGIYCAASPIFNNCLVWGNEDEFYDNSTPLRPTITNTVIKGQNLGAGILNGSIDPLFVSQPTVGLGTAGDLRLQSCSPAINAGDPATTSATVGSLDLGGNSRFYNNGRIDIGAYEYQSTYDVCACISNNGIVYVNASASGGNNGRSWANAYTDLEAALNAARANPSCVSQIWVAAGTYKPTSGTDRGISFSMVNGVAIYGGFPNDGSGTMANRNWITNQTILSGDLNGDDTFTGTGTSLVIGNTSDNSYCVIRNGNTTDNTARLDGFIVSGANNSSFLGVGSGVYNNGIDGICNPVFVNCVFRHNLSRLGGAIANYGNNGTCNPTFTHCLFYQNQAIYNGNISDGGAMRCIGNVTTVLSHCTFSQNKALGQGGAIYAAFNSGSPNVTLRNCILWDNTAVNGGNQIFLGSSTLTLNHTLLQGGTGAIDNTNGIINNNGRLLDTNPLFVDAANGNFRLQQCSPAIDAGTSMDAPTTDLDGNNRVDAIAGGGVVDMGAYEYQTTFDFCSACANTTGGIVYVNASASGGSNNGSSWANAYTDLQSALTLARTYPSCVSQIWVAKGTYKPTSGSERGISFSMVNGVAMYGGFPNDGTGTMANRNWNTNPTILSGDIGTAEDSDNSYTVVVAGSGLNATAILDGFSVTGAAGAAYGAGIYVDNSSPIITNCLLTRNSSTNFGGGLACYNASPVVSNCTLSYNTSYSGGGMANGFGGMPIVTNCLFIHNNSTYHAGGGGLYSQTTSMTLTNCTFSGNSPESIHCNAAINISNCVIWGNSLNFYNANASISNCIVEGGYNLCNNCPNGNGNANPLFVNAAGGNFQLQVCSPAINAGDPATTLATVGSLDLGGNSRFYNNGRIDIGAYEYQGTFDAVAPIAQVTNSTCTTAGGIPSGGVISAPSGSCPAGSSLYYSTDNGGNWSTTVPTYAQSGPAQTIWTRCTCDTNPASFGPTSMVTTVPGTCPTCPDLTVAAPAVQVTNSVCTTFNGTASGGVISAPSGSCPAGSILQYSTDNGGNWSTTLPTYTQTGPAQTIVTRCNCTADVTKSSPTSTVTTVPGTCPTCPDLTAAAPAVQVTNSVCMTYGGTASGGSISAPSGSCPVGSTLQYSTDNGGNWSTTLPTYAQTGPAQTIVTRCNCTADVTKSSPTSTVTTVPGTCPACPDLTATAPAVQVTNSVCMTYGGTASGGVISVPSGSCPAGSTLQYSTDNGGNWSTTLPTYAQTGPAQTIVTRCNCTADVTKSSPTSTVTTVPGTCPACPDLTAAAPAVQVTNSVCTTFNGTASGGSISAPSGSCPAGSTLQYSTDNGGNWSTTLPIYAQTGPAQTIVTRCNCTADVTKSSPMSTVTTVPGTCPVCPDLTAAAPVVQVTNSVCTTYGGMASGGVIIAPSGSCPAGSTLQYSTDNGGNWSTTLPTYAQTGPAQTIVTRCNCTADATKSSPMSTVTTVPGTCPACPVLTAAAPAVQVTNSVCTTYGGTASGGVISAPSGSCPAGSTLQYSTDNGGNWSTTLPTYAQTGPAQTIVTRCNCTADVTKSSPMSTVTTVPGTCPACPVLTASAPVVQVTNSVCQAGCMIGGGSISAPSGSCPVGSTLQYQLNVGGWSTTLPTYAQTGPAQTIKTRCVCNSDANQMSPESSVTTIPGTVPALVVPVNGSAVVSCPALAIAPTLPVVNDCNGNPITPSAPVITNNPDPLTCEGTRTYTYSYVCGSATATWSFVYTIEREPFTISVANGSATVYDPALAVAPTPPTVMSACGEVLTPSAPVITNSPNPLLCEGTRTYTYTYTDCEGNTAVWSFVYTVLDNIAPTISCPADVVGCAGQLITFTPPVGMDNCLGAVTTQIAGLPTGSVFPVGITTSTFKVTAVNGQTAECSFTATIQGKPTITLNTLQQTLNEGNAQTLCDTDSNPVNGLQFTVSGSCVSGNPVWRVQVGSGAWSAWSSNAPVSQLSNNQPHRYQAACDASCAVTYTSPIELTINYRSTVPQNVTMLVDGVSVAVGETKEVCSLVNIPLSFTTNCGANEVTIYSVDGGEYSAGVPVGLVDNQYHNYRVRCRQLGGTVSCVESESGVMRLKLVVIPSAPTVSLSSTGSCNSGSSFSGQSSCGSLRTVWYNASTNVALPSLPATLPLETISYYARCQTENGCVSEKSNVVTFTVTPIHVAPAITASQDIVCTGTTVKVSANCPAGSQTFWNTGVTASSFEVAFSNVTKQTYWAKCLFDGGCQSAESIRKDVYWNAFVVTLINIGESKSAIKTNDRSAWTSQFITRDGGPELEQSTQVNPTLYYVENANKQAPRYWTINVEACGLSTDGSLTFDMLATPEMGIIRSFNTHENNAPYFMYANREGWTELYAQNHPAYGFYQDNGAGGNVYDAGLPKGLYKLGIRYWDQKGWGSIYPSTRKAQGNVLAYQEYWFRIQSKDGVGVGAAREGANGKEQEAKSKGQGARVGPSHGNGSDNGKQITDNGAFATVLPNPVTHTLRLKVQDSKGQVVQAALTDAAGREVLSRQFVPETNTHQEEFGVSELTMGIYFLKVTTPDKQVTLKVIKVH</sequence>
<keyword evidence="8" id="KW-0998">Cell outer membrane</keyword>
<dbReference type="InterPro" id="IPR059226">
    <property type="entry name" value="Choice_anch_Q_dom"/>
</dbReference>
<feature type="domain" description="HYR" evidence="11">
    <location>
        <begin position="3049"/>
        <end position="3124"/>
    </location>
</feature>
<feature type="region of interest" description="Disordered" evidence="9">
    <location>
        <begin position="3668"/>
        <end position="3706"/>
    </location>
</feature>
<evidence type="ECO:0000256" key="4">
    <source>
        <dbReference type="ARBA" id="ARBA00022525"/>
    </source>
</evidence>
<dbReference type="SMART" id="SM00710">
    <property type="entry name" value="PbH1"/>
    <property type="match status" value="21"/>
</dbReference>
<evidence type="ECO:0000259" key="14">
    <source>
        <dbReference type="Pfam" id="PF23237"/>
    </source>
</evidence>
<dbReference type="NCBIfam" id="TIGR04183">
    <property type="entry name" value="Por_Secre_tail"/>
    <property type="match status" value="1"/>
</dbReference>
<evidence type="ECO:0000259" key="11">
    <source>
        <dbReference type="Pfam" id="PF02494"/>
    </source>
</evidence>
<dbReference type="Proteomes" id="UP000541352">
    <property type="component" value="Unassembled WGS sequence"/>
</dbReference>
<comment type="subcellular location">
    <subcellularLocation>
        <location evidence="1">Cell envelope</location>
    </subcellularLocation>
    <subcellularLocation>
        <location evidence="2">Cell outer membrane</location>
    </subcellularLocation>
    <subcellularLocation>
        <location evidence="3">Secreted</location>
    </subcellularLocation>
</comment>
<dbReference type="GO" id="GO:0009279">
    <property type="term" value="C:cell outer membrane"/>
    <property type="evidence" value="ECO:0007669"/>
    <property type="project" value="UniProtKB-SubCell"/>
</dbReference>
<evidence type="ECO:0000256" key="5">
    <source>
        <dbReference type="ARBA" id="ARBA00022729"/>
    </source>
</evidence>
<dbReference type="Gene3D" id="2.160.20.10">
    <property type="entry name" value="Single-stranded right-handed beta-helix, Pectin lyase-like"/>
    <property type="match status" value="5"/>
</dbReference>
<feature type="signal peptide" evidence="10">
    <location>
        <begin position="1"/>
        <end position="22"/>
    </location>
</feature>
<feature type="region of interest" description="Disordered" evidence="9">
    <location>
        <begin position="150"/>
        <end position="176"/>
    </location>
</feature>
<feature type="domain" description="Right handed beta helix" evidence="12">
    <location>
        <begin position="1907"/>
        <end position="2043"/>
    </location>
</feature>
<name>A0A7W6EQ72_9BACT</name>
<evidence type="ECO:0000256" key="2">
    <source>
        <dbReference type="ARBA" id="ARBA00004442"/>
    </source>
</evidence>
<protein>
    <submittedName>
        <fullName evidence="15">Putative outer membrane repeat protein</fullName>
    </submittedName>
</protein>
<feature type="domain" description="Secretion system C-terminal sorting" evidence="13">
    <location>
        <begin position="3714"/>
        <end position="3788"/>
    </location>
</feature>
<gene>
    <name evidence="15" type="ORF">FHS57_002370</name>
</gene>
<feature type="domain" description="Right handed beta helix" evidence="12">
    <location>
        <begin position="506"/>
        <end position="628"/>
    </location>
</feature>
<dbReference type="Pfam" id="PF18962">
    <property type="entry name" value="Por_Secre_tail"/>
    <property type="match status" value="1"/>
</dbReference>
<reference evidence="15 16" key="1">
    <citation type="submission" date="2020-08" db="EMBL/GenBank/DDBJ databases">
        <title>Genomic Encyclopedia of Type Strains, Phase IV (KMG-IV): sequencing the most valuable type-strain genomes for metagenomic binning, comparative biology and taxonomic classification.</title>
        <authorList>
            <person name="Goeker M."/>
        </authorList>
    </citation>
    <scope>NUCLEOTIDE SEQUENCE [LARGE SCALE GENOMIC DNA]</scope>
    <source>
        <strain evidence="15 16">DSM 17976</strain>
    </source>
</reference>
<dbReference type="Pfam" id="PF02494">
    <property type="entry name" value="HYR"/>
    <property type="match status" value="1"/>
</dbReference>
<keyword evidence="5 10" id="KW-0732">Signal</keyword>
<dbReference type="SUPFAM" id="SSF51126">
    <property type="entry name" value="Pectin lyase-like"/>
    <property type="match status" value="5"/>
</dbReference>
<dbReference type="NCBIfam" id="TIGR01376">
    <property type="entry name" value="POMP_repeat"/>
    <property type="match status" value="1"/>
</dbReference>
<evidence type="ECO:0000259" key="12">
    <source>
        <dbReference type="Pfam" id="PF13229"/>
    </source>
</evidence>
<organism evidence="15 16">
    <name type="scientific">Runella defluvii</name>
    <dbReference type="NCBI Taxonomy" id="370973"/>
    <lineage>
        <taxon>Bacteria</taxon>
        <taxon>Pseudomonadati</taxon>
        <taxon>Bacteroidota</taxon>
        <taxon>Cytophagia</taxon>
        <taxon>Cytophagales</taxon>
        <taxon>Spirosomataceae</taxon>
        <taxon>Runella</taxon>
    </lineage>
</organism>
<evidence type="ECO:0000256" key="10">
    <source>
        <dbReference type="SAM" id="SignalP"/>
    </source>
</evidence>
<dbReference type="InterPro" id="IPR026444">
    <property type="entry name" value="Secre_tail"/>
</dbReference>
<feature type="domain" description="HYR-like" evidence="14">
    <location>
        <begin position="2975"/>
        <end position="3047"/>
    </location>
</feature>
<feature type="compositionally biased region" description="Gly residues" evidence="9">
    <location>
        <begin position="154"/>
        <end position="174"/>
    </location>
</feature>
<feature type="compositionally biased region" description="Polar residues" evidence="9">
    <location>
        <begin position="3695"/>
        <end position="3706"/>
    </location>
</feature>
<feature type="chain" id="PRO_5030769332" evidence="10">
    <location>
        <begin position="23"/>
        <end position="3791"/>
    </location>
</feature>
<dbReference type="InterPro" id="IPR006626">
    <property type="entry name" value="PbH1"/>
</dbReference>
<feature type="compositionally biased region" description="Basic and acidic residues" evidence="9">
    <location>
        <begin position="3674"/>
        <end position="3683"/>
    </location>
</feature>
<evidence type="ECO:0000256" key="9">
    <source>
        <dbReference type="SAM" id="MobiDB-lite"/>
    </source>
</evidence>
<feature type="domain" description="HYR-like" evidence="14">
    <location>
        <begin position="2895"/>
        <end position="2967"/>
    </location>
</feature>
<evidence type="ECO:0000256" key="1">
    <source>
        <dbReference type="ARBA" id="ARBA00004196"/>
    </source>
</evidence>
<feature type="domain" description="Right handed beta helix" evidence="12">
    <location>
        <begin position="816"/>
        <end position="958"/>
    </location>
</feature>
<evidence type="ECO:0000313" key="15">
    <source>
        <dbReference type="EMBL" id="MBB3838365.1"/>
    </source>
</evidence>
<evidence type="ECO:0000259" key="13">
    <source>
        <dbReference type="Pfam" id="PF18962"/>
    </source>
</evidence>
<dbReference type="PANTHER" id="PTHR11319">
    <property type="entry name" value="G PROTEIN-COUPLED RECEPTOR-RELATED"/>
    <property type="match status" value="1"/>
</dbReference>
<evidence type="ECO:0000256" key="6">
    <source>
        <dbReference type="ARBA" id="ARBA00022737"/>
    </source>
</evidence>
<dbReference type="InterPro" id="IPR039448">
    <property type="entry name" value="Beta_helix"/>
</dbReference>
<dbReference type="NCBIfam" id="NF041518">
    <property type="entry name" value="choice_anch_Q"/>
    <property type="match status" value="5"/>
</dbReference>
<dbReference type="InterPro" id="IPR003368">
    <property type="entry name" value="POMP_repeat"/>
</dbReference>
<keyword evidence="16" id="KW-1185">Reference proteome</keyword>
<evidence type="ECO:0000313" key="16">
    <source>
        <dbReference type="Proteomes" id="UP000541352"/>
    </source>
</evidence>
<keyword evidence="4" id="KW-0964">Secreted</keyword>
<dbReference type="InterPro" id="IPR003410">
    <property type="entry name" value="HYR_dom"/>
</dbReference>
<dbReference type="Pfam" id="PF13229">
    <property type="entry name" value="Beta_helix"/>
    <property type="match status" value="3"/>
</dbReference>
<dbReference type="RefSeq" id="WP_183973734.1">
    <property type="nucleotide sequence ID" value="NZ_JACIBY010000004.1"/>
</dbReference>
<dbReference type="PANTHER" id="PTHR11319:SF35">
    <property type="entry name" value="OUTER MEMBRANE PROTEIN PMPC-RELATED"/>
    <property type="match status" value="1"/>
</dbReference>